<sequence length="211" mass="24009">MVLRGEWVDEIAALRLQFEQKDIEVERLKDLCLWQREEIWTLKGAVFFPATQPDHNLTGQIQYLAEKIAVAPSSTAKMAAAAAAPISIHIPSLLPHLRERPWAKEVTVATASAYGRGGHRGNNNRPWAEEVREEGGNAHGGAVQERQENTLLKSELEKLQELGRALRDERARQEAISLPKLRHRGSLQRERRHCRRRGGHRRIARFATRSK</sequence>
<dbReference type="Proteomes" id="UP000026961">
    <property type="component" value="Chromosome 5"/>
</dbReference>
<evidence type="ECO:0000313" key="3">
    <source>
        <dbReference type="Proteomes" id="UP000026961"/>
    </source>
</evidence>
<dbReference type="PANTHER" id="PTHR35493:SF1">
    <property type="entry name" value="STRUCTURAL MAINTENANCE OF CHROMOSOMES PROTEIN"/>
    <property type="match status" value="1"/>
</dbReference>
<dbReference type="STRING" id="40148.A0A0E0A2C3"/>
<evidence type="ECO:0000256" key="1">
    <source>
        <dbReference type="SAM" id="Coils"/>
    </source>
</evidence>
<protein>
    <submittedName>
        <fullName evidence="2">Uncharacterized protein</fullName>
    </submittedName>
</protein>
<proteinExistence type="predicted"/>
<name>A0A0E0A2C3_9ORYZ</name>
<evidence type="ECO:0000313" key="2">
    <source>
        <dbReference type="EnsemblPlants" id="OGLUM05G26170.1"/>
    </source>
</evidence>
<dbReference type="EnsemblPlants" id="OGLUM05G26170.1">
    <property type="protein sequence ID" value="OGLUM05G26170.1"/>
    <property type="gene ID" value="OGLUM05G26170"/>
</dbReference>
<reference evidence="2" key="1">
    <citation type="submission" date="2015-04" db="UniProtKB">
        <authorList>
            <consortium name="EnsemblPlants"/>
        </authorList>
    </citation>
    <scope>IDENTIFICATION</scope>
</reference>
<keyword evidence="1" id="KW-0175">Coiled coil</keyword>
<dbReference type="HOGENOM" id="CLU_1306555_0_0_1"/>
<dbReference type="PANTHER" id="PTHR35493">
    <property type="entry name" value="STRUCTURAL MAINTENANCE OF CHROMOSOMES PROTEIN"/>
    <property type="match status" value="1"/>
</dbReference>
<reference evidence="2" key="2">
    <citation type="submission" date="2018-05" db="EMBL/GenBank/DDBJ databases">
        <title>OgluRS3 (Oryza glumaepatula Reference Sequence Version 3).</title>
        <authorList>
            <person name="Zhang J."/>
            <person name="Kudrna D."/>
            <person name="Lee S."/>
            <person name="Talag J."/>
            <person name="Welchert J."/>
            <person name="Wing R.A."/>
        </authorList>
    </citation>
    <scope>NUCLEOTIDE SEQUENCE [LARGE SCALE GENOMIC DNA]</scope>
</reference>
<dbReference type="Gramene" id="OGLUM05G26170.1">
    <property type="protein sequence ID" value="OGLUM05G26170.1"/>
    <property type="gene ID" value="OGLUM05G26170"/>
</dbReference>
<accession>A0A0E0A2C3</accession>
<keyword evidence="3" id="KW-1185">Reference proteome</keyword>
<feature type="coiled-coil region" evidence="1">
    <location>
        <begin position="142"/>
        <end position="176"/>
    </location>
</feature>
<organism evidence="2">
    <name type="scientific">Oryza glumipatula</name>
    <dbReference type="NCBI Taxonomy" id="40148"/>
    <lineage>
        <taxon>Eukaryota</taxon>
        <taxon>Viridiplantae</taxon>
        <taxon>Streptophyta</taxon>
        <taxon>Embryophyta</taxon>
        <taxon>Tracheophyta</taxon>
        <taxon>Spermatophyta</taxon>
        <taxon>Magnoliopsida</taxon>
        <taxon>Liliopsida</taxon>
        <taxon>Poales</taxon>
        <taxon>Poaceae</taxon>
        <taxon>BOP clade</taxon>
        <taxon>Oryzoideae</taxon>
        <taxon>Oryzeae</taxon>
        <taxon>Oryzinae</taxon>
        <taxon>Oryza</taxon>
    </lineage>
</organism>
<dbReference type="AlphaFoldDB" id="A0A0E0A2C3"/>